<evidence type="ECO:0000313" key="3">
    <source>
        <dbReference type="Proteomes" id="UP000230842"/>
    </source>
</evidence>
<dbReference type="OrthoDB" id="3812894at2"/>
<keyword evidence="1" id="KW-0472">Membrane</keyword>
<keyword evidence="1" id="KW-1133">Transmembrane helix</keyword>
<accession>A0A0B2BHS5</accession>
<organism evidence="2 3">
    <name type="scientific">Mumia flava</name>
    <dbReference type="NCBI Taxonomy" id="1348852"/>
    <lineage>
        <taxon>Bacteria</taxon>
        <taxon>Bacillati</taxon>
        <taxon>Actinomycetota</taxon>
        <taxon>Actinomycetes</taxon>
        <taxon>Propionibacteriales</taxon>
        <taxon>Nocardioidaceae</taxon>
        <taxon>Mumia</taxon>
    </lineage>
</organism>
<evidence type="ECO:0000313" key="2">
    <source>
        <dbReference type="EMBL" id="PJJ55943.1"/>
    </source>
</evidence>
<keyword evidence="1" id="KW-0812">Transmembrane</keyword>
<evidence type="ECO:0000256" key="1">
    <source>
        <dbReference type="SAM" id="Phobius"/>
    </source>
</evidence>
<dbReference type="RefSeq" id="WP_039352577.1">
    <property type="nucleotide sequence ID" value="NZ_PGEZ01000001.1"/>
</dbReference>
<feature type="transmembrane region" description="Helical" evidence="1">
    <location>
        <begin position="12"/>
        <end position="33"/>
    </location>
</feature>
<name>A0A0B2BHS5_9ACTN</name>
<dbReference type="EMBL" id="PGEZ01000001">
    <property type="protein sequence ID" value="PJJ55943.1"/>
    <property type="molecule type" value="Genomic_DNA"/>
</dbReference>
<reference evidence="2 3" key="1">
    <citation type="submission" date="2017-11" db="EMBL/GenBank/DDBJ databases">
        <title>Genomic Encyclopedia of Archaeal and Bacterial Type Strains, Phase II (KMG-II): From Individual Species to Whole Genera.</title>
        <authorList>
            <person name="Goeker M."/>
        </authorList>
    </citation>
    <scope>NUCLEOTIDE SEQUENCE [LARGE SCALE GENOMIC DNA]</scope>
    <source>
        <strain evidence="2 3">DSM 27763</strain>
    </source>
</reference>
<dbReference type="AlphaFoldDB" id="A0A0B2BHS5"/>
<dbReference type="SUPFAM" id="SSF50939">
    <property type="entry name" value="Sialidases"/>
    <property type="match status" value="1"/>
</dbReference>
<gene>
    <name evidence="2" type="ORF">CLV56_0146</name>
</gene>
<sequence>MRHQRRTSERRLPAVVLAVMLAVVGGLVVALPVEPAVAAVGTWSLPAGSVWSAQERSVGQSFERLRADGDRVVGVRAEDAGYAINLSTDGGRTMRAPVHRTGAAWVDLVVAGNRAYVLANPGDSTMELDVWDTATRERVATYPVIGVPGQDGGQLAVDGDTVVVAARSQPQTARNDAIMVSVDGGQDWEVVLPGIDADGVAVAGDDVAVMYEDLGDLRAVVSHDRAVTWPDDLELASGPRDTELMAGPAGFVVAYTGSDGLMTRRSADGTVWSKPTTVSDSRPSELTVSSSGDGYVIGVPRSFTPDTMFLRSVDGRTWKRVDLTPRTGGNYLAFRDRYGQMLTITPTRRGLALVTVEYGRRYLVRSVPARFAPRVRITHAPSRYTDTKLPVIGFEPANPSETWLWECASDLDFFKTCASPYQAEILQYEDDHRVRVRAMAAADPSTYASTRWALDLRPPVGEVRGRVPKVTLKPVARFRWKRPWDASGIAHYDLRVTTTSQRAGRMSQRWRRLKATQKTERRIRIQPGTIVCLQVRPNDRFGRVGRWRWIGCSARMFTDDEVRIRRKARVVRGKRYVDRKAILVESSTGRSVARPSVVLPRIKRGSKVYVLQYVTSTSRGFWVKLAGKKPTHLRPKAKYKARKKHLLAAVGRSEANGAVRLNAAEHRAHLDGLAVRPRWVRGSSASW</sequence>
<dbReference type="Proteomes" id="UP000230842">
    <property type="component" value="Unassembled WGS sequence"/>
</dbReference>
<protein>
    <submittedName>
        <fullName evidence="2">Uncharacterized protein</fullName>
    </submittedName>
</protein>
<comment type="caution">
    <text evidence="2">The sequence shown here is derived from an EMBL/GenBank/DDBJ whole genome shotgun (WGS) entry which is preliminary data.</text>
</comment>
<keyword evidence="3" id="KW-1185">Reference proteome</keyword>
<proteinExistence type="predicted"/>
<dbReference type="InterPro" id="IPR036278">
    <property type="entry name" value="Sialidase_sf"/>
</dbReference>